<dbReference type="Pfam" id="PF25583">
    <property type="entry name" value="WCX"/>
    <property type="match status" value="1"/>
</dbReference>
<dbReference type="STRING" id="161896.UL81_05985"/>
<evidence type="ECO:0000259" key="1">
    <source>
        <dbReference type="Pfam" id="PF13280"/>
    </source>
</evidence>
<evidence type="ECO:0000313" key="3">
    <source>
        <dbReference type="EMBL" id="AKE39161.1"/>
    </source>
</evidence>
<dbReference type="InterPro" id="IPR026881">
    <property type="entry name" value="WYL_dom"/>
</dbReference>
<dbReference type="HOGENOM" id="CLU_041141_3_0_11"/>
<feature type="domain" description="WYL" evidence="1">
    <location>
        <begin position="153"/>
        <end position="217"/>
    </location>
</feature>
<dbReference type="EMBL" id="CP011311">
    <property type="protein sequence ID" value="AKE39161.1"/>
    <property type="molecule type" value="Genomic_DNA"/>
</dbReference>
<proteinExistence type="predicted"/>
<reference evidence="3 4" key="1">
    <citation type="journal article" date="2015" name="Genome Announc.">
        <title>Complete Genome Sequence of Corynebacterium camporealensis DSM 44610, Isolated from the Milk of a Manchega Sheep with Subclinical Mastitis.</title>
        <authorList>
            <person name="Ruckert C."/>
            <person name="Albersmeier A."/>
            <person name="Winkler A."/>
            <person name="Tauch A."/>
        </authorList>
    </citation>
    <scope>NUCLEOTIDE SEQUENCE [LARGE SCALE GENOMIC DNA]</scope>
    <source>
        <strain evidence="3 4">DSM 44610</strain>
    </source>
</reference>
<dbReference type="InterPro" id="IPR051534">
    <property type="entry name" value="CBASS_pafABC_assoc_protein"/>
</dbReference>
<dbReference type="OrthoDB" id="3268930at2"/>
<dbReference type="PANTHER" id="PTHR34580">
    <property type="match status" value="1"/>
</dbReference>
<dbReference type="PATRIC" id="fig|161896.4.peg.1174"/>
<dbReference type="KEGG" id="ccj:UL81_05985"/>
<dbReference type="RefSeq" id="WP_046453381.1">
    <property type="nucleotide sequence ID" value="NZ_CP011311.1"/>
</dbReference>
<dbReference type="InterPro" id="IPR057727">
    <property type="entry name" value="WCX_dom"/>
</dbReference>
<feature type="domain" description="WCX" evidence="2">
    <location>
        <begin position="245"/>
        <end position="312"/>
    </location>
</feature>
<dbReference type="Proteomes" id="UP000033566">
    <property type="component" value="Chromosome"/>
</dbReference>
<accession>A0A0F6TBG4</accession>
<evidence type="ECO:0000259" key="2">
    <source>
        <dbReference type="Pfam" id="PF25583"/>
    </source>
</evidence>
<keyword evidence="4" id="KW-1185">Reference proteome</keyword>
<gene>
    <name evidence="3" type="ORF">UL81_05985</name>
</gene>
<dbReference type="PANTHER" id="PTHR34580:SF3">
    <property type="entry name" value="PROTEIN PAFB"/>
    <property type="match status" value="1"/>
</dbReference>
<protein>
    <submittedName>
        <fullName evidence="3">Putative transcriptional regulator</fullName>
    </submittedName>
</protein>
<dbReference type="PROSITE" id="PS52050">
    <property type="entry name" value="WYL"/>
    <property type="match status" value="1"/>
</dbReference>
<organism evidence="3 4">
    <name type="scientific">Corynebacterium camporealensis</name>
    <dbReference type="NCBI Taxonomy" id="161896"/>
    <lineage>
        <taxon>Bacteria</taxon>
        <taxon>Bacillati</taxon>
        <taxon>Actinomycetota</taxon>
        <taxon>Actinomycetes</taxon>
        <taxon>Mycobacteriales</taxon>
        <taxon>Corynebacteriaceae</taxon>
        <taxon>Corynebacterium</taxon>
    </lineage>
</organism>
<evidence type="ECO:0000313" key="4">
    <source>
        <dbReference type="Proteomes" id="UP000033566"/>
    </source>
</evidence>
<dbReference type="Pfam" id="PF13280">
    <property type="entry name" value="WYL"/>
    <property type="match status" value="1"/>
</dbReference>
<name>A0A0F6TBG4_9CORY</name>
<sequence>MAADAAIERLTNLAFALQGAAHGPGSPDRSAAWIRTHVEGYQNRSDEAFLKQIHRDVATLQRAGVPIAQRSDENGSVFRLDPEQYQLPEVDFTPEEAMVLGVAGGIGTPGGLSEYSLSGWTKIAAGGASRDLAGAPAYTAINDLTQLEPRTATAILTAVRNRLRIRFDYRPAPGSDPQRRTMDPWGLVNHNSRVYLVGYDIDRKAPRSFRMRNVSQVNRSRSEAEFLESTAPLNTLVEQTLERGERVDAVVRIPEHSAWELREVGTVNAEGNVELHQVDRDWLVRTVAGYAPEVELLEPADLRDDIAALLQRSMRRS</sequence>
<dbReference type="AlphaFoldDB" id="A0A0F6TBG4"/>